<protein>
    <recommendedName>
        <fullName evidence="2">Peptidase M1 membrane alanine aminopeptidase domain-containing protein</fullName>
    </recommendedName>
</protein>
<dbReference type="AlphaFoldDB" id="A0A255ZQA5"/>
<accession>A0A255ZQA5</accession>
<gene>
    <name evidence="3" type="ORF">CHX27_09365</name>
</gene>
<feature type="transmembrane region" description="Helical" evidence="1">
    <location>
        <begin position="327"/>
        <end position="351"/>
    </location>
</feature>
<feature type="transmembrane region" description="Helical" evidence="1">
    <location>
        <begin position="63"/>
        <end position="84"/>
    </location>
</feature>
<feature type="transmembrane region" description="Helical" evidence="1">
    <location>
        <begin position="412"/>
        <end position="436"/>
    </location>
</feature>
<dbReference type="Gene3D" id="1.10.390.10">
    <property type="entry name" value="Neutral Protease Domain 2"/>
    <property type="match status" value="1"/>
</dbReference>
<evidence type="ECO:0000256" key="1">
    <source>
        <dbReference type="SAM" id="Phobius"/>
    </source>
</evidence>
<comment type="caution">
    <text evidence="3">The sequence shown here is derived from an EMBL/GenBank/DDBJ whole genome shotgun (WGS) entry which is preliminary data.</text>
</comment>
<keyword evidence="1" id="KW-0812">Transmembrane</keyword>
<keyword evidence="1" id="KW-0472">Membrane</keyword>
<feature type="transmembrane region" description="Helical" evidence="1">
    <location>
        <begin position="181"/>
        <end position="200"/>
    </location>
</feature>
<feature type="transmembrane region" description="Helical" evidence="1">
    <location>
        <begin position="363"/>
        <end position="385"/>
    </location>
</feature>
<feature type="transmembrane region" description="Helical" evidence="1">
    <location>
        <begin position="531"/>
        <end position="549"/>
    </location>
</feature>
<dbReference type="GO" id="GO:0008237">
    <property type="term" value="F:metallopeptidase activity"/>
    <property type="evidence" value="ECO:0007669"/>
    <property type="project" value="InterPro"/>
</dbReference>
<keyword evidence="4" id="KW-1185">Reference proteome</keyword>
<sequence length="1209" mass="138348">MFKTIYTFELKRFFRSFEVYVYSAIFFLFAFFLMADSLGYFDALSSTTTSNQFANSPLAINSAINGLSTFIYFLLPGIIGTVIYRDYRYNVHPVMYSYPFEKPAYFFGKFLSGFTISIIITLFIGIGIYLATILPFANPDLLGPQRFDAYWQAYLYFVLPNMFFYGVIVFVVVTITRNASVGFLTVLILIIGQSVVQSYASDAENRAIAAYLDPFGYEALSYYTQYWTVYERNNLALPFEGYIIYNRLLWLGISLLILGLIYRAFSFSQNGITLFKSKKSERFTKENFSAILRVNLPEVTLDFSAKTTLNNILHFTGFELRYILKNWLFIVIFFVAVLFLFLVFFTLGVIFGTKTLPLTSTLLSGANVVNLFINALTFLFAGLLIHRGTISRMNLLVDSTPTSNFALVAPKFLALILMQAAVLFSVIIAGVGYQAINGFTDFELDKYFFHLYGIVWINLIIWACLALFVQSWVRNYLIGFFILLATSIVLTFLPSMGVEQIIFLFNEDPGYAYSNLDGYGATLPPYFLYKVYWLLLGSVLLLIGFGLYRRGISSNAKERLQNFKRTFTKPIAVACSLLFFSFIGLGGKIYYENNIREKRKTALEFEKEAVLWEKKYKKYENTQQPRIVEVNVNLEIYPETRDFVAKGKYYLKNKSGQPIDTLIINYQKGTTYTSAEKWQKISIDTVLNFDILKLEKALAPGDSLLFEFTMKNKPNTLFNSDSPILYNGTFINNGMFPSFGYNDGGEITDNDLRKKYNLPPKDRMPSPYDMKARQNTYISSDSDWIRFQATIGTAGDQIAIAPGYLQKQWKEKGRNYFHYKMDQKMLNFYAFNSGRYEVLRDKWNNVNIEIYYHKDHTYNLDRMVKGIKKGLDYYSANFSPYQHKQVRIIEFPETSGGFAQSFANTIPFSEGLGFVADVDDTDENAVDYPFAITAHEVAHQWWAHQVIGANVQGATVLSESLSEYSSLKVLEHQYGKGQMRKFLKEALDSYLQGRAFESKKEQPLMFNENQQYIHYNKGSLVLYALSDYIGEAKFNAALKSFIQKKAYQEAPYTTAVEFVEEIDSITPDSLKYLINDMFREITTYSNSLENAKVEDLKNGKYRVTINFSVTKQYADGNGKERFTNKAGKSITGTVRGKKVTSAPLADYIELGIFGKDKTQKEKALYLKKVKVDKISNTVSIIVNEKPTEVGIDPYNKLIDVNSTDNRKGL</sequence>
<feature type="transmembrane region" description="Helical" evidence="1">
    <location>
        <begin position="448"/>
        <end position="469"/>
    </location>
</feature>
<feature type="domain" description="Peptidase M1 membrane alanine aminopeptidase" evidence="2">
    <location>
        <begin position="869"/>
        <end position="1061"/>
    </location>
</feature>
<dbReference type="RefSeq" id="WP_094486513.1">
    <property type="nucleotide sequence ID" value="NZ_NOXX01000200.1"/>
</dbReference>
<feature type="transmembrane region" description="Helical" evidence="1">
    <location>
        <begin position="476"/>
        <end position="496"/>
    </location>
</feature>
<feature type="transmembrane region" description="Helical" evidence="1">
    <location>
        <begin position="105"/>
        <end position="134"/>
    </location>
</feature>
<feature type="transmembrane region" description="Helical" evidence="1">
    <location>
        <begin position="570"/>
        <end position="591"/>
    </location>
</feature>
<dbReference type="SUPFAM" id="SSF55486">
    <property type="entry name" value="Metalloproteases ('zincins'), catalytic domain"/>
    <property type="match status" value="1"/>
</dbReference>
<reference evidence="3 4" key="1">
    <citation type="submission" date="2017-07" db="EMBL/GenBank/DDBJ databases">
        <title>Flavobacterium cyanobacteriorum sp. nov., isolated from cyanobacterial aggregates in a eutrophic lake.</title>
        <authorList>
            <person name="Cai H."/>
        </authorList>
    </citation>
    <scope>NUCLEOTIDE SEQUENCE [LARGE SCALE GENOMIC DNA]</scope>
    <source>
        <strain evidence="3 4">TH167</strain>
    </source>
</reference>
<dbReference type="InterPro" id="IPR014782">
    <property type="entry name" value="Peptidase_M1_dom"/>
</dbReference>
<dbReference type="Pfam" id="PF01433">
    <property type="entry name" value="Peptidase_M1"/>
    <property type="match status" value="1"/>
</dbReference>
<feature type="transmembrane region" description="Helical" evidence="1">
    <location>
        <begin position="154"/>
        <end position="174"/>
    </location>
</feature>
<dbReference type="Proteomes" id="UP000216035">
    <property type="component" value="Unassembled WGS sequence"/>
</dbReference>
<evidence type="ECO:0000313" key="3">
    <source>
        <dbReference type="EMBL" id="OYQ43688.1"/>
    </source>
</evidence>
<evidence type="ECO:0000259" key="2">
    <source>
        <dbReference type="Pfam" id="PF01433"/>
    </source>
</evidence>
<feature type="transmembrane region" description="Helical" evidence="1">
    <location>
        <begin position="242"/>
        <end position="262"/>
    </location>
</feature>
<dbReference type="GO" id="GO:0008270">
    <property type="term" value="F:zinc ion binding"/>
    <property type="evidence" value="ECO:0007669"/>
    <property type="project" value="InterPro"/>
</dbReference>
<organism evidence="3 4">
    <name type="scientific">Flavobacterium aurantiibacter</name>
    <dbReference type="NCBI Taxonomy" id="2023067"/>
    <lineage>
        <taxon>Bacteria</taxon>
        <taxon>Pseudomonadati</taxon>
        <taxon>Bacteroidota</taxon>
        <taxon>Flavobacteriia</taxon>
        <taxon>Flavobacteriales</taxon>
        <taxon>Flavobacteriaceae</taxon>
        <taxon>Flavobacterium</taxon>
    </lineage>
</organism>
<dbReference type="InterPro" id="IPR027268">
    <property type="entry name" value="Peptidase_M4/M1_CTD_sf"/>
</dbReference>
<dbReference type="EMBL" id="NOXX01000200">
    <property type="protein sequence ID" value="OYQ43688.1"/>
    <property type="molecule type" value="Genomic_DNA"/>
</dbReference>
<feature type="transmembrane region" description="Helical" evidence="1">
    <location>
        <begin position="20"/>
        <end position="43"/>
    </location>
</feature>
<keyword evidence="1" id="KW-1133">Transmembrane helix</keyword>
<evidence type="ECO:0000313" key="4">
    <source>
        <dbReference type="Proteomes" id="UP000216035"/>
    </source>
</evidence>
<proteinExistence type="predicted"/>
<name>A0A255ZQA5_9FLAO</name>
<dbReference type="OrthoDB" id="100605at2"/>